<protein>
    <submittedName>
        <fullName evidence="1">Uncharacterized protein</fullName>
    </submittedName>
</protein>
<dbReference type="Proteomes" id="UP000267841">
    <property type="component" value="Unassembled WGS sequence"/>
</dbReference>
<gene>
    <name evidence="1" type="ORF">BCF55_0984</name>
</gene>
<organism evidence="1 2">
    <name type="scientific">Hydrogenivirga caldilitoris</name>
    <dbReference type="NCBI Taxonomy" id="246264"/>
    <lineage>
        <taxon>Bacteria</taxon>
        <taxon>Pseudomonadati</taxon>
        <taxon>Aquificota</taxon>
        <taxon>Aquificia</taxon>
        <taxon>Aquificales</taxon>
        <taxon>Aquificaceae</taxon>
        <taxon>Hydrogenivirga</taxon>
    </lineage>
</organism>
<keyword evidence="2" id="KW-1185">Reference proteome</keyword>
<proteinExistence type="predicted"/>
<dbReference type="EMBL" id="RCCJ01000001">
    <property type="protein sequence ID" value="RLJ70703.1"/>
    <property type="molecule type" value="Genomic_DNA"/>
</dbReference>
<evidence type="ECO:0000313" key="1">
    <source>
        <dbReference type="EMBL" id="RLJ70703.1"/>
    </source>
</evidence>
<evidence type="ECO:0000313" key="2">
    <source>
        <dbReference type="Proteomes" id="UP000267841"/>
    </source>
</evidence>
<dbReference type="AlphaFoldDB" id="A0A497XV64"/>
<name>A0A497XV64_9AQUI</name>
<reference evidence="1 2" key="1">
    <citation type="submission" date="2018-10" db="EMBL/GenBank/DDBJ databases">
        <title>Genomic Encyclopedia of Archaeal and Bacterial Type Strains, Phase II (KMG-II): from individual species to whole genera.</title>
        <authorList>
            <person name="Goeker M."/>
        </authorList>
    </citation>
    <scope>NUCLEOTIDE SEQUENCE [LARGE SCALE GENOMIC DNA]</scope>
    <source>
        <strain evidence="1 2">DSM 16510</strain>
    </source>
</reference>
<accession>A0A497XV64</accession>
<comment type="caution">
    <text evidence="1">The sequence shown here is derived from an EMBL/GenBank/DDBJ whole genome shotgun (WGS) entry which is preliminary data.</text>
</comment>
<sequence>MLDNLPESYFPETTDKPLIAPFYKEAREFFFSCLPPFYRKIYESKKELIYELVDYRSDLFSYKDIRMLFHKDIMRRLVVLLHILGCLGMEEKMRDIRSKAIEYSGVRDIYHYMDMDIECVLEQLVSSGMDIPDVPKMEETYFLDEFASTPIGERILARYMLMEDQVVPSEVVVVDVSNDRLAFMGEKRGMKASKVARMIKSGEGKVKVFNSTRKVDYVTISGKYLVFLLVTSALGVAVPLYTDDDDINFVTSV</sequence>